<feature type="domain" description="HTH gntR-type" evidence="4">
    <location>
        <begin position="30"/>
        <end position="98"/>
    </location>
</feature>
<dbReference type="InterPro" id="IPR036388">
    <property type="entry name" value="WH-like_DNA-bd_sf"/>
</dbReference>
<dbReference type="EMBL" id="AP022829">
    <property type="protein sequence ID" value="BCA88479.1"/>
    <property type="molecule type" value="Genomic_DNA"/>
</dbReference>
<dbReference type="InterPro" id="IPR000524">
    <property type="entry name" value="Tscrpt_reg_HTH_GntR"/>
</dbReference>
<dbReference type="AlphaFoldDB" id="A0A6F8SJW9"/>
<keyword evidence="1" id="KW-0805">Transcription regulation</keyword>
<evidence type="ECO:0000256" key="1">
    <source>
        <dbReference type="ARBA" id="ARBA00023015"/>
    </source>
</evidence>
<reference evidence="6" key="1">
    <citation type="journal article" date="2020" name="Microbiol. Resour. Announc.">
        <title>Complete Genome Sequence of Adlercreutzia sp. Strain 8CFCBH1, a Potent Producer of Equol, Isolated from Healthy Japanese Feces.</title>
        <authorList>
            <person name="Ogata Y."/>
            <person name="Sakamoto M."/>
            <person name="Ohkuma M."/>
            <person name="Hattori M."/>
            <person name="Suda W."/>
        </authorList>
    </citation>
    <scope>NUCLEOTIDE SEQUENCE [LARGE SCALE GENOMIC DNA]</scope>
    <source>
        <strain evidence="6">8CFCBH1</strain>
    </source>
</reference>
<dbReference type="GO" id="GO:0003677">
    <property type="term" value="F:DNA binding"/>
    <property type="evidence" value="ECO:0007669"/>
    <property type="project" value="UniProtKB-KW"/>
</dbReference>
<dbReference type="RefSeq" id="WP_231699607.1">
    <property type="nucleotide sequence ID" value="NZ_AP022829.1"/>
</dbReference>
<name>A0A6F8SJW9_9ACTN</name>
<dbReference type="Proteomes" id="UP000501727">
    <property type="component" value="Chromosome"/>
</dbReference>
<dbReference type="CDD" id="cd07377">
    <property type="entry name" value="WHTH_GntR"/>
    <property type="match status" value="1"/>
</dbReference>
<evidence type="ECO:0000256" key="3">
    <source>
        <dbReference type="ARBA" id="ARBA00023163"/>
    </source>
</evidence>
<keyword evidence="2" id="KW-0238">DNA-binding</keyword>
<keyword evidence="6" id="KW-1185">Reference proteome</keyword>
<protein>
    <submittedName>
        <fullName evidence="5">HTH-type transcriptional repressor YtrA</fullName>
    </submittedName>
</protein>
<evidence type="ECO:0000256" key="2">
    <source>
        <dbReference type="ARBA" id="ARBA00023125"/>
    </source>
</evidence>
<dbReference type="KEGG" id="ahat:ADCFC_10980"/>
<dbReference type="InterPro" id="IPR036390">
    <property type="entry name" value="WH_DNA-bd_sf"/>
</dbReference>
<organism evidence="5 6">
    <name type="scientific">Adlercreutzia hattorii</name>
    <dbReference type="NCBI Taxonomy" id="2707299"/>
    <lineage>
        <taxon>Bacteria</taxon>
        <taxon>Bacillati</taxon>
        <taxon>Actinomycetota</taxon>
        <taxon>Coriobacteriia</taxon>
        <taxon>Eggerthellales</taxon>
        <taxon>Eggerthellaceae</taxon>
        <taxon>Adlercreutzia</taxon>
    </lineage>
</organism>
<dbReference type="SUPFAM" id="SSF46785">
    <property type="entry name" value="Winged helix' DNA-binding domain"/>
    <property type="match status" value="1"/>
</dbReference>
<gene>
    <name evidence="5" type="primary">ytrA</name>
    <name evidence="5" type="ORF">ADCFC_09770</name>
</gene>
<dbReference type="GO" id="GO:0003700">
    <property type="term" value="F:DNA-binding transcription factor activity"/>
    <property type="evidence" value="ECO:0007669"/>
    <property type="project" value="InterPro"/>
</dbReference>
<keyword evidence="3" id="KW-0804">Transcription</keyword>
<dbReference type="SMART" id="SM00345">
    <property type="entry name" value="HTH_GNTR"/>
    <property type="match status" value="1"/>
</dbReference>
<accession>A0A6F8SJW9</accession>
<evidence type="ECO:0000313" key="6">
    <source>
        <dbReference type="Proteomes" id="UP000501727"/>
    </source>
</evidence>
<proteinExistence type="predicted"/>
<sequence>MSMAETASNISAQAEADPISDFRINEKSVVPIWIQIRKRLVYLISSGKFERGERLPSVRELSVQLGVNYNTVNKVYQDLERDGYIYTQRGRGTYVSDLKNAHLSVVDGDVEALAVDFVQQALTAGMSAEDIHDLVSEQLILLGGVA</sequence>
<dbReference type="GeneID" id="62677874"/>
<evidence type="ECO:0000313" key="5">
    <source>
        <dbReference type="EMBL" id="BCA88479.1"/>
    </source>
</evidence>
<dbReference type="Pfam" id="PF00392">
    <property type="entry name" value="GntR"/>
    <property type="match status" value="1"/>
</dbReference>
<dbReference type="Gene3D" id="1.10.10.10">
    <property type="entry name" value="Winged helix-like DNA-binding domain superfamily/Winged helix DNA-binding domain"/>
    <property type="match status" value="1"/>
</dbReference>
<reference evidence="6" key="2">
    <citation type="submission" date="2020-03" db="EMBL/GenBank/DDBJ databases">
        <title>Complete Genome Sequence of Adlercreutzia sp. strain 8CFCBH1 Producing Equol, Isolated from Healthy Japanese Feces.</title>
        <authorList>
            <person name="Ogata Y."/>
            <person name="Sakamoto M."/>
            <person name="Ohkuma M."/>
            <person name="Hattori M."/>
            <person name="Suda W."/>
        </authorList>
    </citation>
    <scope>NUCLEOTIDE SEQUENCE [LARGE SCALE GENOMIC DNA]</scope>
    <source>
        <strain evidence="6">8CFCBH1</strain>
    </source>
</reference>
<dbReference type="PANTHER" id="PTHR38445:SF9">
    <property type="entry name" value="HTH-TYPE TRANSCRIPTIONAL REPRESSOR YTRA"/>
    <property type="match status" value="1"/>
</dbReference>
<evidence type="ECO:0000259" key="4">
    <source>
        <dbReference type="PROSITE" id="PS50949"/>
    </source>
</evidence>
<dbReference type="PANTHER" id="PTHR38445">
    <property type="entry name" value="HTH-TYPE TRANSCRIPTIONAL REPRESSOR YTRA"/>
    <property type="match status" value="1"/>
</dbReference>
<dbReference type="PROSITE" id="PS50949">
    <property type="entry name" value="HTH_GNTR"/>
    <property type="match status" value="1"/>
</dbReference>